<dbReference type="Pfam" id="PF00149">
    <property type="entry name" value="Metallophos"/>
    <property type="match status" value="1"/>
</dbReference>
<dbReference type="Proteomes" id="UP000813824">
    <property type="component" value="Unassembled WGS sequence"/>
</dbReference>
<gene>
    <name evidence="2" type="ORF">BXZ70DRAFT_998153</name>
</gene>
<evidence type="ECO:0000313" key="3">
    <source>
        <dbReference type="Proteomes" id="UP000813824"/>
    </source>
</evidence>
<evidence type="ECO:0000259" key="1">
    <source>
        <dbReference type="Pfam" id="PF00149"/>
    </source>
</evidence>
<comment type="caution">
    <text evidence="2">The sequence shown here is derived from an EMBL/GenBank/DDBJ whole genome shotgun (WGS) entry which is preliminary data.</text>
</comment>
<sequence length="298" mass="33406">MATSTQPPTAVLNSSTAVVHLEYDMNNPPALPGPASEWTRFVCLSDTHCRAFPVPPGDVLLHSGDLTNIGTLSEFRGAIGWLQTLPHKHKIIIAGNHDVTLHNHDGWYDANYQRWHRRGKENTASVRNLLRNAKNKGIVYLQEEQHEFQAKPYGKVWSVYGFPWSPFHRNWAFNYYRENADQIISTIPKTDILLTHAPPYEILDIGSRNERAGCKALAAQVEYLRPQLHVFGHIHEDHGAEIHEWTGSEDAGERSVFVNAANKPYGPKARTSGGGLVPFGTGVYSPVIVDLYDPVERT</sequence>
<dbReference type="CDD" id="cd07379">
    <property type="entry name" value="MPP_239FB"/>
    <property type="match status" value="1"/>
</dbReference>
<dbReference type="SUPFAM" id="SSF56300">
    <property type="entry name" value="Metallo-dependent phosphatases"/>
    <property type="match status" value="1"/>
</dbReference>
<dbReference type="EMBL" id="JAEVFJ010000003">
    <property type="protein sequence ID" value="KAH8106026.1"/>
    <property type="molecule type" value="Genomic_DNA"/>
</dbReference>
<name>A0A8K0UXE4_9AGAR</name>
<proteinExistence type="predicted"/>
<dbReference type="InterPro" id="IPR004843">
    <property type="entry name" value="Calcineurin-like_PHP"/>
</dbReference>
<dbReference type="PANTHER" id="PTHR12905:SF0">
    <property type="entry name" value="CALCINEURIN-LIKE PHOSPHOESTERASE DOMAIN-CONTAINING PROTEIN"/>
    <property type="match status" value="1"/>
</dbReference>
<feature type="domain" description="Calcineurin-like phosphoesterase" evidence="1">
    <location>
        <begin position="56"/>
        <end position="236"/>
    </location>
</feature>
<dbReference type="GO" id="GO:0016787">
    <property type="term" value="F:hydrolase activity"/>
    <property type="evidence" value="ECO:0007669"/>
    <property type="project" value="InterPro"/>
</dbReference>
<dbReference type="InterPro" id="IPR029052">
    <property type="entry name" value="Metallo-depent_PP-like"/>
</dbReference>
<protein>
    <submittedName>
        <fullName evidence="2">Metallo-dependent phosphatase-like protein</fullName>
    </submittedName>
</protein>
<dbReference type="PANTHER" id="PTHR12905">
    <property type="entry name" value="METALLOPHOSPHOESTERASE"/>
    <property type="match status" value="1"/>
</dbReference>
<reference evidence="2" key="1">
    <citation type="journal article" date="2021" name="New Phytol.">
        <title>Evolutionary innovations through gain and loss of genes in the ectomycorrhizal Boletales.</title>
        <authorList>
            <person name="Wu G."/>
            <person name="Miyauchi S."/>
            <person name="Morin E."/>
            <person name="Kuo A."/>
            <person name="Drula E."/>
            <person name="Varga T."/>
            <person name="Kohler A."/>
            <person name="Feng B."/>
            <person name="Cao Y."/>
            <person name="Lipzen A."/>
            <person name="Daum C."/>
            <person name="Hundley H."/>
            <person name="Pangilinan J."/>
            <person name="Johnson J."/>
            <person name="Barry K."/>
            <person name="LaButti K."/>
            <person name="Ng V."/>
            <person name="Ahrendt S."/>
            <person name="Min B."/>
            <person name="Choi I.G."/>
            <person name="Park H."/>
            <person name="Plett J.M."/>
            <person name="Magnuson J."/>
            <person name="Spatafora J.W."/>
            <person name="Nagy L.G."/>
            <person name="Henrissat B."/>
            <person name="Grigoriev I.V."/>
            <person name="Yang Z.L."/>
            <person name="Xu J."/>
            <person name="Martin F.M."/>
        </authorList>
    </citation>
    <scope>NUCLEOTIDE SEQUENCE</scope>
    <source>
        <strain evidence="2">KKN 215</strain>
    </source>
</reference>
<accession>A0A8K0UXE4</accession>
<dbReference type="OrthoDB" id="630188at2759"/>
<keyword evidence="3" id="KW-1185">Reference proteome</keyword>
<dbReference type="Gene3D" id="3.60.21.10">
    <property type="match status" value="1"/>
</dbReference>
<dbReference type="InterPro" id="IPR051693">
    <property type="entry name" value="UPF0046_metallophosphoest"/>
</dbReference>
<organism evidence="2 3">
    <name type="scientific">Cristinia sonorae</name>
    <dbReference type="NCBI Taxonomy" id="1940300"/>
    <lineage>
        <taxon>Eukaryota</taxon>
        <taxon>Fungi</taxon>
        <taxon>Dikarya</taxon>
        <taxon>Basidiomycota</taxon>
        <taxon>Agaricomycotina</taxon>
        <taxon>Agaricomycetes</taxon>
        <taxon>Agaricomycetidae</taxon>
        <taxon>Agaricales</taxon>
        <taxon>Pleurotineae</taxon>
        <taxon>Stephanosporaceae</taxon>
        <taxon>Cristinia</taxon>
    </lineage>
</organism>
<evidence type="ECO:0000313" key="2">
    <source>
        <dbReference type="EMBL" id="KAH8106026.1"/>
    </source>
</evidence>
<dbReference type="AlphaFoldDB" id="A0A8K0UXE4"/>